<organism evidence="15 16">
    <name type="scientific">Beggiatoa alba B18LD</name>
    <dbReference type="NCBI Taxonomy" id="395493"/>
    <lineage>
        <taxon>Bacteria</taxon>
        <taxon>Pseudomonadati</taxon>
        <taxon>Pseudomonadota</taxon>
        <taxon>Gammaproteobacteria</taxon>
        <taxon>Thiotrichales</taxon>
        <taxon>Thiotrichaceae</taxon>
        <taxon>Beggiatoa</taxon>
    </lineage>
</organism>
<comment type="similarity">
    <text evidence="2 10">Belongs to the acyl-CoA dehydrogenase family.</text>
</comment>
<dbReference type="Pfam" id="PF12806">
    <property type="entry name" value="Acyl-CoA_dh_C"/>
    <property type="match status" value="1"/>
</dbReference>
<keyword evidence="4 10" id="KW-0274">FAD</keyword>
<gene>
    <name evidence="15" type="ORF">BegalDRAFT_2022</name>
</gene>
<comment type="catalytic activity">
    <reaction evidence="6">
        <text>3-(methylsulfanyl)propanoyl-CoA + oxidized [electron-transfer flavoprotein] + H(+) = 3-(methylsulfanyl)acryloyl-CoA + reduced [electron-transfer flavoprotein]</text>
        <dbReference type="Rhea" id="RHEA:52612"/>
        <dbReference type="Rhea" id="RHEA-COMP:10685"/>
        <dbReference type="Rhea" id="RHEA-COMP:10686"/>
        <dbReference type="ChEBI" id="CHEBI:15378"/>
        <dbReference type="ChEBI" id="CHEBI:57692"/>
        <dbReference type="ChEBI" id="CHEBI:58307"/>
        <dbReference type="ChEBI" id="CHEBI:82815"/>
        <dbReference type="ChEBI" id="CHEBI:84994"/>
        <dbReference type="EC" id="1.3.99.41"/>
    </reaction>
    <physiologicalReaction direction="left-to-right" evidence="6">
        <dbReference type="Rhea" id="RHEA:52613"/>
    </physiologicalReaction>
</comment>
<dbReference type="EMBL" id="JH600070">
    <property type="protein sequence ID" value="EIJ42888.1"/>
    <property type="molecule type" value="Genomic_DNA"/>
</dbReference>
<dbReference type="InterPro" id="IPR037069">
    <property type="entry name" value="AcylCoA_DH/ox_N_sf"/>
</dbReference>
<dbReference type="Pfam" id="PF00441">
    <property type="entry name" value="Acyl-CoA_dh_1"/>
    <property type="match status" value="1"/>
</dbReference>
<dbReference type="PANTHER" id="PTHR42803:SF1">
    <property type="entry name" value="BROAD-SPECIFICITY LINEAR ACYL-COA DEHYDROGENASE FADE5"/>
    <property type="match status" value="1"/>
</dbReference>
<dbReference type="FunFam" id="2.40.110.10:FF:000031">
    <property type="entry name" value="Acyl-CoA dehydrogenase, putative"/>
    <property type="match status" value="1"/>
</dbReference>
<keyword evidence="5 10" id="KW-0560">Oxidoreductase</keyword>
<evidence type="ECO:0000256" key="2">
    <source>
        <dbReference type="ARBA" id="ARBA00009347"/>
    </source>
</evidence>
<dbReference type="STRING" id="395493.BegalDRAFT_2022"/>
<evidence type="ECO:0000256" key="5">
    <source>
        <dbReference type="ARBA" id="ARBA00023002"/>
    </source>
</evidence>
<dbReference type="HOGENOM" id="CLU_018204_12_2_6"/>
<evidence type="ECO:0000256" key="10">
    <source>
        <dbReference type="RuleBase" id="RU362125"/>
    </source>
</evidence>
<dbReference type="InterPro" id="IPR006091">
    <property type="entry name" value="Acyl-CoA_Oxase/DH_mid-dom"/>
</dbReference>
<evidence type="ECO:0000256" key="1">
    <source>
        <dbReference type="ARBA" id="ARBA00001974"/>
    </source>
</evidence>
<keyword evidence="16" id="KW-1185">Reference proteome</keyword>
<dbReference type="InterPro" id="IPR009075">
    <property type="entry name" value="AcylCo_DH/oxidase_C"/>
</dbReference>
<dbReference type="Gene3D" id="2.40.110.10">
    <property type="entry name" value="Butyryl-CoA Dehydrogenase, subunit A, domain 2"/>
    <property type="match status" value="1"/>
</dbReference>
<feature type="domain" description="Acetyl-CoA dehydrogenase-like C-terminal" evidence="14">
    <location>
        <begin position="466"/>
        <end position="590"/>
    </location>
</feature>
<evidence type="ECO:0000256" key="7">
    <source>
        <dbReference type="ARBA" id="ARBA00058683"/>
    </source>
</evidence>
<comment type="cofactor">
    <cofactor evidence="1 10">
        <name>FAD</name>
        <dbReference type="ChEBI" id="CHEBI:57692"/>
    </cofactor>
</comment>
<comment type="function">
    <text evidence="7">Involved in the assimilation of dimethylsulphoniopropionate (DMSP), an important compound in the fixation of carbon in marine phytoplankton, by mediating the conversion of 3-(methylthio)propanoyl-CoA (MMPA-CoA) to 3-(methylthio)acryloyl-CoA (MTA-CoA).</text>
</comment>
<dbReference type="SUPFAM" id="SSF56645">
    <property type="entry name" value="Acyl-CoA dehydrogenase NM domain-like"/>
    <property type="match status" value="1"/>
</dbReference>
<feature type="domain" description="Acyl-CoA dehydrogenase/oxidase C-terminal" evidence="11">
    <location>
        <begin position="282"/>
        <end position="448"/>
    </location>
</feature>
<dbReference type="InterPro" id="IPR052166">
    <property type="entry name" value="Diverse_Acyl-CoA_DH"/>
</dbReference>
<keyword evidence="3 10" id="KW-0285">Flavoprotein</keyword>
<evidence type="ECO:0000259" key="12">
    <source>
        <dbReference type="Pfam" id="PF02770"/>
    </source>
</evidence>
<dbReference type="Gene3D" id="1.10.540.10">
    <property type="entry name" value="Acyl-CoA dehydrogenase/oxidase, N-terminal domain"/>
    <property type="match status" value="1"/>
</dbReference>
<dbReference type="Proteomes" id="UP000005744">
    <property type="component" value="Unassembled WGS sequence"/>
</dbReference>
<evidence type="ECO:0000256" key="4">
    <source>
        <dbReference type="ARBA" id="ARBA00022827"/>
    </source>
</evidence>
<dbReference type="GO" id="GO:0016627">
    <property type="term" value="F:oxidoreductase activity, acting on the CH-CH group of donors"/>
    <property type="evidence" value="ECO:0007669"/>
    <property type="project" value="InterPro"/>
</dbReference>
<evidence type="ECO:0000256" key="3">
    <source>
        <dbReference type="ARBA" id="ARBA00022630"/>
    </source>
</evidence>
<evidence type="ECO:0000313" key="15">
    <source>
        <dbReference type="EMBL" id="EIJ42888.1"/>
    </source>
</evidence>
<evidence type="ECO:0000313" key="16">
    <source>
        <dbReference type="Proteomes" id="UP000005744"/>
    </source>
</evidence>
<protein>
    <recommendedName>
        <fullName evidence="9">3-methylmercaptopropionyl-CoA dehydrogenase</fullName>
        <ecNumber evidence="8">1.3.99.41</ecNumber>
    </recommendedName>
</protein>
<evidence type="ECO:0000259" key="13">
    <source>
        <dbReference type="Pfam" id="PF02771"/>
    </source>
</evidence>
<dbReference type="Gene3D" id="1.20.140.10">
    <property type="entry name" value="Butyryl-CoA Dehydrogenase, subunit A, domain 3"/>
    <property type="match status" value="1"/>
</dbReference>
<dbReference type="EC" id="1.3.99.41" evidence="8"/>
<evidence type="ECO:0000256" key="6">
    <source>
        <dbReference type="ARBA" id="ARBA00051388"/>
    </source>
</evidence>
<reference evidence="15 16" key="1">
    <citation type="submission" date="2011-11" db="EMBL/GenBank/DDBJ databases">
        <title>Improved High-Quality Draft sequence of Beggiatoa alba B18lD.</title>
        <authorList>
            <consortium name="US DOE Joint Genome Institute"/>
            <person name="Lucas S."/>
            <person name="Han J."/>
            <person name="Lapidus A."/>
            <person name="Cheng J.-F."/>
            <person name="Goodwin L."/>
            <person name="Pitluck S."/>
            <person name="Peters L."/>
            <person name="Mikhailova N."/>
            <person name="Held B."/>
            <person name="Detter J.C."/>
            <person name="Han C."/>
            <person name="Tapia R."/>
            <person name="Land M."/>
            <person name="Hauser L."/>
            <person name="Kyrpides N."/>
            <person name="Ivanova N."/>
            <person name="Pagani I."/>
            <person name="Samuel K."/>
            <person name="Teske A."/>
            <person name="Mueller J."/>
            <person name="Woyke T."/>
        </authorList>
    </citation>
    <scope>NUCLEOTIDE SEQUENCE [LARGE SCALE GENOMIC DNA]</scope>
    <source>
        <strain evidence="15 16">B18LD</strain>
    </source>
</reference>
<evidence type="ECO:0000259" key="14">
    <source>
        <dbReference type="Pfam" id="PF12806"/>
    </source>
</evidence>
<evidence type="ECO:0000256" key="8">
    <source>
        <dbReference type="ARBA" id="ARBA00066694"/>
    </source>
</evidence>
<dbReference type="SUPFAM" id="SSF47203">
    <property type="entry name" value="Acyl-CoA dehydrogenase C-terminal domain-like"/>
    <property type="match status" value="1"/>
</dbReference>
<dbReference type="Pfam" id="PF02770">
    <property type="entry name" value="Acyl-CoA_dh_M"/>
    <property type="match status" value="1"/>
</dbReference>
<dbReference type="PANTHER" id="PTHR42803">
    <property type="entry name" value="ACYL-COA DEHYDROGENASE"/>
    <property type="match status" value="1"/>
</dbReference>
<proteinExistence type="inferred from homology"/>
<dbReference type="eggNOG" id="COG1960">
    <property type="taxonomic scope" value="Bacteria"/>
</dbReference>
<feature type="domain" description="Acyl-CoA oxidase/dehydrogenase middle" evidence="12">
    <location>
        <begin position="161"/>
        <end position="267"/>
    </location>
</feature>
<dbReference type="GO" id="GO:0050660">
    <property type="term" value="F:flavin adenine dinucleotide binding"/>
    <property type="evidence" value="ECO:0007669"/>
    <property type="project" value="InterPro"/>
</dbReference>
<evidence type="ECO:0000259" key="11">
    <source>
        <dbReference type="Pfam" id="PF00441"/>
    </source>
</evidence>
<dbReference type="InterPro" id="IPR046373">
    <property type="entry name" value="Acyl-CoA_Oxase/DH_mid-dom_sf"/>
</dbReference>
<name>I3CGZ5_9GAMM</name>
<dbReference type="InterPro" id="IPR009100">
    <property type="entry name" value="AcylCoA_DH/oxidase_NM_dom_sf"/>
</dbReference>
<dbReference type="InterPro" id="IPR025878">
    <property type="entry name" value="Acyl-CoA_dh-like_C_dom"/>
</dbReference>
<dbReference type="RefSeq" id="WP_002686142.1">
    <property type="nucleotide sequence ID" value="NZ_JH600070.1"/>
</dbReference>
<dbReference type="Pfam" id="PF02771">
    <property type="entry name" value="Acyl-CoA_dh_N"/>
    <property type="match status" value="1"/>
</dbReference>
<dbReference type="InterPro" id="IPR036250">
    <property type="entry name" value="AcylCo_DH-like_C"/>
</dbReference>
<evidence type="ECO:0000256" key="9">
    <source>
        <dbReference type="ARBA" id="ARBA00069043"/>
    </source>
</evidence>
<accession>I3CGZ5</accession>
<sequence length="595" mass="64085">MTYIAPTRDMQFVINELADLATINSYPMYQDATAELVSSILDEANKLASEVLAPINYSGDTQGNMLKAGVVTTATGFKEAYAQFVENGWNGLHSNPDFGGQGLPAIVSIAVSEMWHAANMSFGLCPMLTQGAIEAIEHHGSDALKATYLSKLVEGTWTGTMNLTEPQAGSDLSAVRAKAVPNGDHYLISGQKIFITWGEHDMAENIIHLTLARTPDAPEGVKGISLFVVPKFLINADGSLGERNDAYCTSIEHKLGIHASPTAVMVFGDKTGAVGYLVGEENRGLEYMFTMMNHARLSVGLEGVAIAERAYQQALRYAKERIQGREAGVKGSDRVAIIKHPDIRRMLMSMKAQIEAMRAVAYVTAAYMDTAHGGTDSEQQKTASAFVDLLTPIVKGWCTESAIEITSTGVQIHGGMGFIEETGAAQHFRDARITTIYEGTTGIQASDLVGRKIARENGVTVKALMTEMQTVANDLAQATGDDCAAIHKAFTASLQALQEATDWILANFAQNPKQPLAVSVTYLRLFGIVAGGWQMARAALIAQAQLQRGQDPSFYEAKLITARFYAEHILSQTGGLAYSVVNGAVSALALRDEQF</sequence>
<dbReference type="AlphaFoldDB" id="I3CGZ5"/>
<feature type="domain" description="Acyl-CoA dehydrogenase/oxidase N-terminal" evidence="13">
    <location>
        <begin position="78"/>
        <end position="155"/>
    </location>
</feature>
<dbReference type="InterPro" id="IPR013786">
    <property type="entry name" value="AcylCoA_DH/ox_N"/>
</dbReference>